<reference evidence="3" key="1">
    <citation type="submission" date="2020-06" db="EMBL/GenBank/DDBJ databases">
        <authorList>
            <consortium name="Plant Systems Biology data submission"/>
        </authorList>
    </citation>
    <scope>NUCLEOTIDE SEQUENCE</scope>
    <source>
        <strain evidence="3">D6</strain>
    </source>
</reference>
<feature type="transmembrane region" description="Helical" evidence="2">
    <location>
        <begin position="349"/>
        <end position="368"/>
    </location>
</feature>
<name>A0A9N8D8P3_9STRA</name>
<feature type="compositionally biased region" description="Low complexity" evidence="1">
    <location>
        <begin position="165"/>
        <end position="175"/>
    </location>
</feature>
<proteinExistence type="predicted"/>
<dbReference type="OrthoDB" id="49207at2759"/>
<feature type="region of interest" description="Disordered" evidence="1">
    <location>
        <begin position="50"/>
        <end position="82"/>
    </location>
</feature>
<evidence type="ECO:0000313" key="3">
    <source>
        <dbReference type="EMBL" id="CAB9498397.1"/>
    </source>
</evidence>
<feature type="compositionally biased region" description="Acidic residues" evidence="1">
    <location>
        <begin position="66"/>
        <end position="80"/>
    </location>
</feature>
<accession>A0A9N8D8P3</accession>
<evidence type="ECO:0000256" key="1">
    <source>
        <dbReference type="SAM" id="MobiDB-lite"/>
    </source>
</evidence>
<keyword evidence="2" id="KW-1133">Transmembrane helix</keyword>
<dbReference type="AlphaFoldDB" id="A0A9N8D8P3"/>
<dbReference type="EMBL" id="CAICTM010000037">
    <property type="protein sequence ID" value="CAB9498397.1"/>
    <property type="molecule type" value="Genomic_DNA"/>
</dbReference>
<feature type="compositionally biased region" description="Low complexity" evidence="1">
    <location>
        <begin position="134"/>
        <end position="147"/>
    </location>
</feature>
<comment type="caution">
    <text evidence="3">The sequence shown here is derived from an EMBL/GenBank/DDBJ whole genome shotgun (WGS) entry which is preliminary data.</text>
</comment>
<feature type="region of interest" description="Disordered" evidence="1">
    <location>
        <begin position="122"/>
        <end position="189"/>
    </location>
</feature>
<feature type="region of interest" description="Disordered" evidence="1">
    <location>
        <begin position="317"/>
        <end position="337"/>
    </location>
</feature>
<feature type="compositionally biased region" description="Acidic residues" evidence="1">
    <location>
        <begin position="1"/>
        <end position="13"/>
    </location>
</feature>
<sequence>MADETPPWDEDELMGSTNKEMPSRWAQYENPTMSETHEANVRAVELAAERVANSPVRSGMSTPSDIESDEDSEEGYDDDEAIRLEALKMLEIADDHLSTPYSVRKTQSGGFSASYSGGFSGSRSSLGGLGSGHGSNSSSRRSSTSSSKRVPSALAGLDFTKRSSRSASYTSSPRSAFPGKDGDDEENNIPSYAEEDALVDVIEMENNGGTMPKKESKWSSRYSIDHTLLALSGGRSRSANVKDVLNHMERETDREVKTHRNLFIASPHDSPSVFGSGGFSFRDGFGKKPTTTPATATTTYSPDLDRGANIMAAFGSRDLDSNGRSLTPPEPRKTWQEQLERKKRQQRRWAILSASLCIAVGLLIGMLVSRSTAGQTKAAKTFASTATSTGSAGQEGLPDIVFYVTSDSPYDSSEEEKLSADLEALPSDAHFVAHLGNIQNSAVTLCSESRYSRVKDVLLQSPVPMFIVPGEEDWNNCPNPDDAWETWQANFESFEANFDHNFIVNRQMRRKENFAFLFKDVLFLGLHLVGGRMTSQEEWTRRLNDNVNWMESMVSMNQDNFQKIVLMGNARPGPQQRRFFNRMAEFLGSYELPIIYIHANSGVGGVMQYSLFDSDYIEGLQIEDGGLNPPLRISIYAGEEQPFVVG</sequence>
<feature type="compositionally biased region" description="Low complexity" evidence="1">
    <location>
        <begin position="108"/>
        <end position="117"/>
    </location>
</feature>
<keyword evidence="4" id="KW-1185">Reference proteome</keyword>
<dbReference type="SUPFAM" id="SSF56300">
    <property type="entry name" value="Metallo-dependent phosphatases"/>
    <property type="match status" value="1"/>
</dbReference>
<dbReference type="Proteomes" id="UP001153069">
    <property type="component" value="Unassembled WGS sequence"/>
</dbReference>
<keyword evidence="2" id="KW-0812">Transmembrane</keyword>
<protein>
    <submittedName>
        <fullName evidence="3">Uncharacterized protein</fullName>
    </submittedName>
</protein>
<organism evidence="3 4">
    <name type="scientific">Seminavis robusta</name>
    <dbReference type="NCBI Taxonomy" id="568900"/>
    <lineage>
        <taxon>Eukaryota</taxon>
        <taxon>Sar</taxon>
        <taxon>Stramenopiles</taxon>
        <taxon>Ochrophyta</taxon>
        <taxon>Bacillariophyta</taxon>
        <taxon>Bacillariophyceae</taxon>
        <taxon>Bacillariophycidae</taxon>
        <taxon>Naviculales</taxon>
        <taxon>Naviculaceae</taxon>
        <taxon>Seminavis</taxon>
    </lineage>
</organism>
<evidence type="ECO:0000256" key="2">
    <source>
        <dbReference type="SAM" id="Phobius"/>
    </source>
</evidence>
<gene>
    <name evidence="3" type="ORF">SEMRO_37_G023290.1</name>
</gene>
<evidence type="ECO:0000313" key="4">
    <source>
        <dbReference type="Proteomes" id="UP001153069"/>
    </source>
</evidence>
<dbReference type="InterPro" id="IPR029052">
    <property type="entry name" value="Metallo-depent_PP-like"/>
</dbReference>
<keyword evidence="2" id="KW-0472">Membrane</keyword>
<feature type="region of interest" description="Disordered" evidence="1">
    <location>
        <begin position="1"/>
        <end position="25"/>
    </location>
</feature>
<feature type="region of interest" description="Disordered" evidence="1">
    <location>
        <begin position="98"/>
        <end position="117"/>
    </location>
</feature>